<evidence type="ECO:0000259" key="1">
    <source>
        <dbReference type="Pfam" id="PF13400"/>
    </source>
</evidence>
<accession>A0A5C4LKZ2</accession>
<protein>
    <recommendedName>
        <fullName evidence="1">Putative Flp pilus-assembly TadG-like N-terminal domain-containing protein</fullName>
    </recommendedName>
</protein>
<dbReference type="AlphaFoldDB" id="A0A5C4LKZ2"/>
<dbReference type="Proteomes" id="UP000305267">
    <property type="component" value="Unassembled WGS sequence"/>
</dbReference>
<evidence type="ECO:0000313" key="2">
    <source>
        <dbReference type="EMBL" id="TNC14107.1"/>
    </source>
</evidence>
<sequence>MSLRSDFALTFGRFRHCRRGTVTTLLALLLPILAMGSVGVAEISEVMLAKSKLQSYVDAAALQGAGEFGVDQSDATTERTRLYADDMAAPLRLRWSVTSTASINAATRAITVSQTAHRRSFFGNLLPPGGWNIAAVATAVRTARKPLCVLGSMAAGHPGHPGHPGLGASAGILDIASSTITLEGSSSITASDCLVQSNANLYAGQGTLLRAGEARAVGSASGPIRPAPVTDAPLMTDPFATMRIDMPLPVCDVPSLNIGTGTFYLKPGVHCGIITVHGSANVVLSPGEHYFVGPLLSIGGRSTVTGTDVVIVITNASTLQVTGTAVLNLEGRKSGPYAGFVMISDRNFIGDVQISTSNARKLVGTIYLPNASLTVHGINNKVADRSPWTVVVARTIRTLGSANLVINASYNSSSVPVPAGVGPPKDQPVRLAQ</sequence>
<reference evidence="2 3" key="1">
    <citation type="submission" date="2019-06" db="EMBL/GenBank/DDBJ databases">
        <title>Genome of Methylobacterium sp. 17Sr1-39.</title>
        <authorList>
            <person name="Seo T."/>
        </authorList>
    </citation>
    <scope>NUCLEOTIDE SEQUENCE [LARGE SCALE GENOMIC DNA]</scope>
    <source>
        <strain evidence="2 3">17Sr1-39</strain>
    </source>
</reference>
<dbReference type="InterPro" id="IPR028087">
    <property type="entry name" value="Tad_N"/>
</dbReference>
<comment type="caution">
    <text evidence="2">The sequence shown here is derived from an EMBL/GenBank/DDBJ whole genome shotgun (WGS) entry which is preliminary data.</text>
</comment>
<dbReference type="OrthoDB" id="7628565at2"/>
<feature type="domain" description="Putative Flp pilus-assembly TadG-like N-terminal" evidence="1">
    <location>
        <begin position="20"/>
        <end position="65"/>
    </location>
</feature>
<organism evidence="2 3">
    <name type="scientific">Methylobacterium terricola</name>
    <dbReference type="NCBI Taxonomy" id="2583531"/>
    <lineage>
        <taxon>Bacteria</taxon>
        <taxon>Pseudomonadati</taxon>
        <taxon>Pseudomonadota</taxon>
        <taxon>Alphaproteobacteria</taxon>
        <taxon>Hyphomicrobiales</taxon>
        <taxon>Methylobacteriaceae</taxon>
        <taxon>Methylobacterium</taxon>
    </lineage>
</organism>
<name>A0A5C4LKZ2_9HYPH</name>
<gene>
    <name evidence="2" type="ORF">FF100_07935</name>
</gene>
<dbReference type="Pfam" id="PF13400">
    <property type="entry name" value="Tad"/>
    <property type="match status" value="1"/>
</dbReference>
<proteinExistence type="predicted"/>
<keyword evidence="3" id="KW-1185">Reference proteome</keyword>
<dbReference type="EMBL" id="VDDA01000003">
    <property type="protein sequence ID" value="TNC14107.1"/>
    <property type="molecule type" value="Genomic_DNA"/>
</dbReference>
<evidence type="ECO:0000313" key="3">
    <source>
        <dbReference type="Proteomes" id="UP000305267"/>
    </source>
</evidence>